<comment type="subcellular location">
    <subcellularLocation>
        <location evidence="1">Cell membrane</location>
        <topology evidence="1">Multi-pass membrane protein</topology>
    </subcellularLocation>
</comment>
<dbReference type="Proteomes" id="UP000278886">
    <property type="component" value="Chromosome"/>
</dbReference>
<feature type="transmembrane region" description="Helical" evidence="6">
    <location>
        <begin position="152"/>
        <end position="169"/>
    </location>
</feature>
<feature type="transmembrane region" description="Helical" evidence="6">
    <location>
        <begin position="83"/>
        <end position="107"/>
    </location>
</feature>
<evidence type="ECO:0000256" key="4">
    <source>
        <dbReference type="ARBA" id="ARBA00022989"/>
    </source>
</evidence>
<feature type="transmembrane region" description="Helical" evidence="6">
    <location>
        <begin position="321"/>
        <end position="341"/>
    </location>
</feature>
<evidence type="ECO:0000256" key="5">
    <source>
        <dbReference type="ARBA" id="ARBA00023136"/>
    </source>
</evidence>
<dbReference type="AlphaFoldDB" id="A0A387B158"/>
<evidence type="ECO:0000256" key="1">
    <source>
        <dbReference type="ARBA" id="ARBA00004651"/>
    </source>
</evidence>
<dbReference type="PANTHER" id="PTHR30250">
    <property type="entry name" value="PST FAMILY PREDICTED COLANIC ACID TRANSPORTER"/>
    <property type="match status" value="1"/>
</dbReference>
<dbReference type="InterPro" id="IPR002797">
    <property type="entry name" value="Polysacc_synth"/>
</dbReference>
<gene>
    <name evidence="7" type="ORF">D7I47_02580</name>
</gene>
<feature type="transmembrane region" description="Helical" evidence="6">
    <location>
        <begin position="113"/>
        <end position="131"/>
    </location>
</feature>
<feature type="transmembrane region" description="Helical" evidence="6">
    <location>
        <begin position="287"/>
        <end position="309"/>
    </location>
</feature>
<evidence type="ECO:0008006" key="9">
    <source>
        <dbReference type="Google" id="ProtNLM"/>
    </source>
</evidence>
<accession>A0A387B158</accession>
<organism evidence="7 8">
    <name type="scientific">Protaetiibacter intestinalis</name>
    <dbReference type="NCBI Taxonomy" id="2419774"/>
    <lineage>
        <taxon>Bacteria</taxon>
        <taxon>Bacillati</taxon>
        <taxon>Actinomycetota</taxon>
        <taxon>Actinomycetes</taxon>
        <taxon>Micrococcales</taxon>
        <taxon>Microbacteriaceae</taxon>
        <taxon>Protaetiibacter</taxon>
    </lineage>
</organism>
<keyword evidence="5 6" id="KW-0472">Membrane</keyword>
<dbReference type="GO" id="GO:0005886">
    <property type="term" value="C:plasma membrane"/>
    <property type="evidence" value="ECO:0007669"/>
    <property type="project" value="UniProtKB-SubCell"/>
</dbReference>
<name>A0A387B158_9MICO</name>
<evidence type="ECO:0000256" key="6">
    <source>
        <dbReference type="SAM" id="Phobius"/>
    </source>
</evidence>
<feature type="transmembrane region" description="Helical" evidence="6">
    <location>
        <begin position="175"/>
        <end position="197"/>
    </location>
</feature>
<proteinExistence type="predicted"/>
<keyword evidence="8" id="KW-1185">Reference proteome</keyword>
<dbReference type="Pfam" id="PF01943">
    <property type="entry name" value="Polysacc_synt"/>
    <property type="match status" value="1"/>
</dbReference>
<sequence>MALERRGEAVVKRNATVLTASRVVASAAQALSLILLARLVSPAEFGSLSAMIAVGTFLVAVLDFGTSPYVLKLRARSRDDPRIATSVFISRIGTGLSAALLVLTWLTGALGDVSTLVAALIVAWVTFERLAEMSSAILLADGRIVWSASCLVLRRLLPLLLFVGVTAIAPNDEPAVAFAASLTAGAGAAVCVNALLLRHQIAWRVRAPVATVLRESRHYLSALGSSQARNLEVPLIQAFADAHTGGLASLALRFGQPARLVATSVAQTVLPRISTQVHEARSTLTQIVILGVAGTLAGAFAAAFLPALIPALVGSDYAGAILPTQIVVTTAALTSLSAPLGSLLQALDQERAVGVNGVVFAIAGIVATIVGAVLGDLTLSISLISACFIGKTLSLFVMGIRHAPPEQ</sequence>
<feature type="transmembrane region" description="Helical" evidence="6">
    <location>
        <begin position="20"/>
        <end position="41"/>
    </location>
</feature>
<dbReference type="RefSeq" id="WP_120761593.1">
    <property type="nucleotide sequence ID" value="NZ_CP032630.1"/>
</dbReference>
<evidence type="ECO:0000256" key="3">
    <source>
        <dbReference type="ARBA" id="ARBA00022692"/>
    </source>
</evidence>
<dbReference type="EMBL" id="CP032630">
    <property type="protein sequence ID" value="AYF97242.1"/>
    <property type="molecule type" value="Genomic_DNA"/>
</dbReference>
<evidence type="ECO:0000313" key="8">
    <source>
        <dbReference type="Proteomes" id="UP000278886"/>
    </source>
</evidence>
<feature type="transmembrane region" description="Helical" evidence="6">
    <location>
        <begin position="353"/>
        <end position="374"/>
    </location>
</feature>
<feature type="transmembrane region" description="Helical" evidence="6">
    <location>
        <begin position="380"/>
        <end position="400"/>
    </location>
</feature>
<protein>
    <recommendedName>
        <fullName evidence="9">Lipopolysaccharide biosynthesis protein</fullName>
    </recommendedName>
</protein>
<evidence type="ECO:0000256" key="2">
    <source>
        <dbReference type="ARBA" id="ARBA00022475"/>
    </source>
</evidence>
<keyword evidence="3 6" id="KW-0812">Transmembrane</keyword>
<dbReference type="KEGG" id="lyd:D7I47_02580"/>
<dbReference type="InterPro" id="IPR050833">
    <property type="entry name" value="Poly_Biosynth_Transport"/>
</dbReference>
<keyword evidence="2" id="KW-1003">Cell membrane</keyword>
<keyword evidence="4 6" id="KW-1133">Transmembrane helix</keyword>
<feature type="transmembrane region" description="Helical" evidence="6">
    <location>
        <begin position="47"/>
        <end position="71"/>
    </location>
</feature>
<reference evidence="8" key="1">
    <citation type="submission" date="2018-09" db="EMBL/GenBank/DDBJ databases">
        <title>Genome sequencing of strain 2DFWR-13.</title>
        <authorList>
            <person name="Heo J."/>
            <person name="Kim S.-J."/>
            <person name="Kwon S.-W."/>
        </authorList>
    </citation>
    <scope>NUCLEOTIDE SEQUENCE [LARGE SCALE GENOMIC DNA]</scope>
    <source>
        <strain evidence="8">2DFWR-13</strain>
    </source>
</reference>
<dbReference type="PANTHER" id="PTHR30250:SF11">
    <property type="entry name" value="O-ANTIGEN TRANSPORTER-RELATED"/>
    <property type="match status" value="1"/>
</dbReference>
<evidence type="ECO:0000313" key="7">
    <source>
        <dbReference type="EMBL" id="AYF97242.1"/>
    </source>
</evidence>